<dbReference type="OrthoDB" id="9797344at2"/>
<dbReference type="SUPFAM" id="SSF109604">
    <property type="entry name" value="HD-domain/PDEase-like"/>
    <property type="match status" value="1"/>
</dbReference>
<name>D7CK89_SYNLT</name>
<dbReference type="SMART" id="SM00471">
    <property type="entry name" value="HDc"/>
    <property type="match status" value="1"/>
</dbReference>
<keyword evidence="3" id="KW-1185">Reference proteome</keyword>
<accession>D7CK89</accession>
<organism evidence="2 3">
    <name type="scientific">Syntrophothermus lipocalidus (strain DSM 12680 / TGB-C1)</name>
    <dbReference type="NCBI Taxonomy" id="643648"/>
    <lineage>
        <taxon>Bacteria</taxon>
        <taxon>Bacillati</taxon>
        <taxon>Bacillota</taxon>
        <taxon>Clostridia</taxon>
        <taxon>Eubacteriales</taxon>
        <taxon>Syntrophomonadaceae</taxon>
        <taxon>Syntrophothermus</taxon>
    </lineage>
</organism>
<proteinExistence type="predicted"/>
<dbReference type="EMBL" id="CP002048">
    <property type="protein sequence ID" value="ADI03073.1"/>
    <property type="molecule type" value="Genomic_DNA"/>
</dbReference>
<dbReference type="eggNOG" id="COG1418">
    <property type="taxonomic scope" value="Bacteria"/>
</dbReference>
<sequence>MDDGLKMISLDVRRNLLARGFIPLTELEHHPNCPSWFSLAKAEKRAHAMNKDIADFFYSPRDLVEPYLYYNGLAFVGFSPDEPELAENIDQHERACREAFQSHNFTTLFDNIVDKRIALTAYQHLFDLIPDEDKYNLFLRVYCRSESGFGSLPEEIVRKAVLFRKTPLFIPGADHNGFVDIYRGMTSKSTPLYRAFSWTLNLRTAICFAIRFRLGRETGEVYRITVHQDKIVAYITDRREDEVIVLPSNIKDELRNAQNIKVIGLRELESEVDVRAITEQFETWSSYLKPEYFRNPSGIHGIGHTKRVLFLCLVLAYGNELTTRETDVICKAALYHDIGRTHDGVDSLHGLKSYQKIAQLDLLKAENTGDRRLIQFIIENHSVDDKTAKGKLPLCHGVDPNEAWLLYSMFKDADGLDRVRLRDLDPEKLRTQKAKELILLAEQLLERIKA</sequence>
<dbReference type="InterPro" id="IPR003607">
    <property type="entry name" value="HD/PDEase_dom"/>
</dbReference>
<evidence type="ECO:0000259" key="1">
    <source>
        <dbReference type="SMART" id="SM00471"/>
    </source>
</evidence>
<dbReference type="Pfam" id="PF01966">
    <property type="entry name" value="HD"/>
    <property type="match status" value="1"/>
</dbReference>
<dbReference type="Gene3D" id="1.10.3210.10">
    <property type="entry name" value="Hypothetical protein af1432"/>
    <property type="match status" value="1"/>
</dbReference>
<dbReference type="Proteomes" id="UP000000378">
    <property type="component" value="Chromosome"/>
</dbReference>
<protein>
    <submittedName>
        <fullName evidence="2">Metal dependent phosphohydrolase</fullName>
    </submittedName>
</protein>
<dbReference type="InterPro" id="IPR006674">
    <property type="entry name" value="HD_domain"/>
</dbReference>
<dbReference type="CDD" id="cd00077">
    <property type="entry name" value="HDc"/>
    <property type="match status" value="1"/>
</dbReference>
<gene>
    <name evidence="2" type="ordered locus">Slip_2335</name>
</gene>
<dbReference type="HOGENOM" id="CLU_608232_0_0_9"/>
<evidence type="ECO:0000313" key="3">
    <source>
        <dbReference type="Proteomes" id="UP000000378"/>
    </source>
</evidence>
<feature type="domain" description="HD/PDEase" evidence="1">
    <location>
        <begin position="297"/>
        <end position="428"/>
    </location>
</feature>
<dbReference type="RefSeq" id="WP_013176475.1">
    <property type="nucleotide sequence ID" value="NC_014220.1"/>
</dbReference>
<dbReference type="AlphaFoldDB" id="D7CK89"/>
<reference evidence="2 3" key="2">
    <citation type="journal article" date="2010" name="Stand. Genomic Sci.">
        <title>Complete genome sequence of Syntrophothermus lipocalidus type strain (TGB-C1).</title>
        <authorList>
            <person name="Djao O.D."/>
            <person name="Zhang X."/>
            <person name="Lucas S."/>
            <person name="Lapidus A."/>
            <person name="Del Rio T.G."/>
            <person name="Nolan M."/>
            <person name="Tice H."/>
            <person name="Cheng J.F."/>
            <person name="Han C."/>
            <person name="Tapia R."/>
            <person name="Goodwin L."/>
            <person name="Pitluck S."/>
            <person name="Liolios K."/>
            <person name="Ivanova N."/>
            <person name="Mavromatis K."/>
            <person name="Mikhailova N."/>
            <person name="Ovchinnikova G."/>
            <person name="Pati A."/>
            <person name="Brambilla E."/>
            <person name="Chen A."/>
            <person name="Palaniappan K."/>
            <person name="Land M."/>
            <person name="Hauser L."/>
            <person name="Chang Y.J."/>
            <person name="Jeffries C.D."/>
            <person name="Rohde M."/>
            <person name="Sikorski J."/>
            <person name="Spring S."/>
            <person name="Goker M."/>
            <person name="Detter J.C."/>
            <person name="Woyke T."/>
            <person name="Bristow J."/>
            <person name="Eisen J.A."/>
            <person name="Markowitz V."/>
            <person name="Hugenholtz P."/>
            <person name="Kyrpides N.C."/>
            <person name="Klenk H.P."/>
        </authorList>
    </citation>
    <scope>NUCLEOTIDE SEQUENCE [LARGE SCALE GENOMIC DNA]</scope>
    <source>
        <strain evidence="3">DSM 12680 / TGB-C1</strain>
    </source>
</reference>
<evidence type="ECO:0000313" key="2">
    <source>
        <dbReference type="EMBL" id="ADI03073.1"/>
    </source>
</evidence>
<dbReference type="KEGG" id="slp:Slip_2335"/>
<reference evidence="3" key="1">
    <citation type="journal article" date="2010" name="Stand. Genomic Sci.">
        <title>Complete genome sequence of Syntrophothermus lipocalidus type strain (TGB-C1T).</title>
        <authorList>
            <consortium name="US DOE Joint Genome Institute (JGI-PGF)"/>
            <person name="Djao O."/>
            <person name="Zhang X."/>
            <person name="Lucas S."/>
            <person name="Lapidus A."/>
            <person name="Glavina Del Rio T."/>
            <person name="Nolan M."/>
            <person name="Tice H."/>
            <person name="Cheng J."/>
            <person name="Han C."/>
            <person name="Tapia R."/>
            <person name="Goodwin L."/>
            <person name="Pitluck S."/>
            <person name="Liolios K."/>
            <person name="Ivanova N."/>
            <person name="Mavromatis K."/>
            <person name="Mikhailova N."/>
            <person name="Ovchinnikova G."/>
            <person name="Pati A."/>
            <person name="Brambilla E."/>
            <person name="Chen A."/>
            <person name="Palaniappan K."/>
            <person name="Land M."/>
            <person name="Hauser L."/>
            <person name="Chang Y."/>
            <person name="Jeffries C."/>
            <person name="Rohde M."/>
            <person name="Sikorski J."/>
            <person name="Spring S."/>
            <person name="Goker M."/>
            <person name="Detter J."/>
            <person name="Woyke T."/>
            <person name="Bristow J."/>
            <person name="Eisen J."/>
            <person name="Markowitz V."/>
            <person name="Hugenholtz P."/>
            <person name="Kyrpides N."/>
            <person name="Klenk H."/>
        </authorList>
    </citation>
    <scope>NUCLEOTIDE SEQUENCE [LARGE SCALE GENOMIC DNA]</scope>
    <source>
        <strain evidence="3">DSM 12680 / TGB-C1</strain>
    </source>
</reference>